<feature type="domain" description="MotA/TolQ/ExbB proton channel" evidence="8">
    <location>
        <begin position="103"/>
        <end position="224"/>
    </location>
</feature>
<feature type="transmembrane region" description="Helical" evidence="7">
    <location>
        <begin position="45"/>
        <end position="64"/>
    </location>
</feature>
<accession>A0A1I7NG02</accession>
<dbReference type="EMBL" id="FPCJ01000001">
    <property type="protein sequence ID" value="SFV33602.1"/>
    <property type="molecule type" value="Genomic_DNA"/>
</dbReference>
<evidence type="ECO:0000256" key="6">
    <source>
        <dbReference type="RuleBase" id="RU004057"/>
    </source>
</evidence>
<dbReference type="GO" id="GO:0005886">
    <property type="term" value="C:plasma membrane"/>
    <property type="evidence" value="ECO:0007669"/>
    <property type="project" value="UniProtKB-SubCell"/>
</dbReference>
<evidence type="ECO:0000256" key="7">
    <source>
        <dbReference type="SAM" id="Phobius"/>
    </source>
</evidence>
<dbReference type="AlphaFoldDB" id="A0A1I7NG02"/>
<organism evidence="9 10">
    <name type="scientific">Thermoflavifilum thermophilum</name>
    <dbReference type="NCBI Taxonomy" id="1393122"/>
    <lineage>
        <taxon>Bacteria</taxon>
        <taxon>Pseudomonadati</taxon>
        <taxon>Bacteroidota</taxon>
        <taxon>Chitinophagia</taxon>
        <taxon>Chitinophagales</taxon>
        <taxon>Chitinophagaceae</taxon>
        <taxon>Thermoflavifilum</taxon>
    </lineage>
</organism>
<dbReference type="InterPro" id="IPR050790">
    <property type="entry name" value="ExbB/TolQ_transport"/>
</dbReference>
<dbReference type="Pfam" id="PF01618">
    <property type="entry name" value="MotA_ExbB"/>
    <property type="match status" value="1"/>
</dbReference>
<evidence type="ECO:0000313" key="10">
    <source>
        <dbReference type="Proteomes" id="UP000199537"/>
    </source>
</evidence>
<keyword evidence="10" id="KW-1185">Reference proteome</keyword>
<name>A0A1I7NG02_9BACT</name>
<evidence type="ECO:0000256" key="3">
    <source>
        <dbReference type="ARBA" id="ARBA00022692"/>
    </source>
</evidence>
<proteinExistence type="inferred from homology"/>
<evidence type="ECO:0000256" key="4">
    <source>
        <dbReference type="ARBA" id="ARBA00022989"/>
    </source>
</evidence>
<keyword evidence="4 7" id="KW-1133">Transmembrane helix</keyword>
<sequence length="239" mass="26250">MSGILLQIQSQATDSLLRIADSLNRLANTPPAQQSISLFDLLKKGGVLMIPLGILSLIAIFFFIERYVVIRKAGRIEPNFMNMIRDHIMNGNVTAARTLAKNTDNPAARMIEKGIQRIGKPIDNIERSMENVGKLEIYKLEKNMIILSMVAAVAPMFGFLGTIAGMIQTFFNISVTSDITLGTIAGGIYVKMITSATGLIIGIFAYMGYSYLNAQIDKVINKMEAAAAEFIDILQEPTR</sequence>
<feature type="transmembrane region" description="Helical" evidence="7">
    <location>
        <begin position="144"/>
        <end position="168"/>
    </location>
</feature>
<evidence type="ECO:0000256" key="5">
    <source>
        <dbReference type="ARBA" id="ARBA00023136"/>
    </source>
</evidence>
<protein>
    <submittedName>
        <fullName evidence="9">Biopolymer transport protein ExbB</fullName>
    </submittedName>
</protein>
<keyword evidence="2" id="KW-1003">Cell membrane</keyword>
<reference evidence="10" key="1">
    <citation type="submission" date="2016-10" db="EMBL/GenBank/DDBJ databases">
        <authorList>
            <person name="Varghese N."/>
            <person name="Submissions S."/>
        </authorList>
    </citation>
    <scope>NUCLEOTIDE SEQUENCE [LARGE SCALE GENOMIC DNA]</scope>
    <source>
        <strain evidence="10">DSM 14807</strain>
    </source>
</reference>
<gene>
    <name evidence="9" type="ORF">SAMN05660895_1757</name>
</gene>
<dbReference type="STRING" id="1393122.SAMN05660895_1757"/>
<dbReference type="PANTHER" id="PTHR30625">
    <property type="entry name" value="PROTEIN TOLQ"/>
    <property type="match status" value="1"/>
</dbReference>
<keyword evidence="5 7" id="KW-0472">Membrane</keyword>
<comment type="subcellular location">
    <subcellularLocation>
        <location evidence="1">Cell membrane</location>
        <topology evidence="1">Multi-pass membrane protein</topology>
    </subcellularLocation>
    <subcellularLocation>
        <location evidence="6">Membrane</location>
        <topology evidence="6">Multi-pass membrane protein</topology>
    </subcellularLocation>
</comment>
<dbReference type="Proteomes" id="UP000199537">
    <property type="component" value="Unassembled WGS sequence"/>
</dbReference>
<evidence type="ECO:0000259" key="8">
    <source>
        <dbReference type="Pfam" id="PF01618"/>
    </source>
</evidence>
<dbReference type="PANTHER" id="PTHR30625:SF17">
    <property type="entry name" value="TOLQ-RELATED"/>
    <property type="match status" value="1"/>
</dbReference>
<keyword evidence="6" id="KW-0653">Protein transport</keyword>
<evidence type="ECO:0000256" key="2">
    <source>
        <dbReference type="ARBA" id="ARBA00022475"/>
    </source>
</evidence>
<dbReference type="InterPro" id="IPR002898">
    <property type="entry name" value="MotA_ExbB_proton_chnl"/>
</dbReference>
<dbReference type="RefSeq" id="WP_177224170.1">
    <property type="nucleotide sequence ID" value="NZ_FPCJ01000001.1"/>
</dbReference>
<comment type="similarity">
    <text evidence="6">Belongs to the exbB/tolQ family.</text>
</comment>
<feature type="transmembrane region" description="Helical" evidence="7">
    <location>
        <begin position="188"/>
        <end position="212"/>
    </location>
</feature>
<keyword evidence="6" id="KW-0813">Transport</keyword>
<dbReference type="GO" id="GO:0017038">
    <property type="term" value="P:protein import"/>
    <property type="evidence" value="ECO:0007669"/>
    <property type="project" value="TreeGrafter"/>
</dbReference>
<evidence type="ECO:0000256" key="1">
    <source>
        <dbReference type="ARBA" id="ARBA00004651"/>
    </source>
</evidence>
<evidence type="ECO:0000313" key="9">
    <source>
        <dbReference type="EMBL" id="SFV33602.1"/>
    </source>
</evidence>
<keyword evidence="3 7" id="KW-0812">Transmembrane</keyword>